<feature type="transmembrane region" description="Helical" evidence="6">
    <location>
        <begin position="413"/>
        <end position="434"/>
    </location>
</feature>
<dbReference type="EMBL" id="JAEPRA010000002">
    <property type="protein sequence ID" value="KAG2188255.1"/>
    <property type="molecule type" value="Genomic_DNA"/>
</dbReference>
<dbReference type="SUPFAM" id="SSF103473">
    <property type="entry name" value="MFS general substrate transporter"/>
    <property type="match status" value="1"/>
</dbReference>
<proteinExistence type="predicted"/>
<evidence type="ECO:0000256" key="6">
    <source>
        <dbReference type="SAM" id="Phobius"/>
    </source>
</evidence>
<dbReference type="Gene3D" id="1.20.1250.20">
    <property type="entry name" value="MFS general substrate transporter like domains"/>
    <property type="match status" value="2"/>
</dbReference>
<feature type="transmembrane region" description="Helical" evidence="6">
    <location>
        <begin position="130"/>
        <end position="156"/>
    </location>
</feature>
<dbReference type="InterPro" id="IPR036259">
    <property type="entry name" value="MFS_trans_sf"/>
</dbReference>
<feature type="transmembrane region" description="Helical" evidence="6">
    <location>
        <begin position="39"/>
        <end position="57"/>
    </location>
</feature>
<keyword evidence="5 6" id="KW-0472">Membrane</keyword>
<keyword evidence="3 6" id="KW-0812">Transmembrane</keyword>
<feature type="transmembrane region" description="Helical" evidence="6">
    <location>
        <begin position="213"/>
        <end position="235"/>
    </location>
</feature>
<keyword evidence="4 6" id="KW-1133">Transmembrane helix</keyword>
<feature type="transmembrane region" description="Helical" evidence="6">
    <location>
        <begin position="288"/>
        <end position="309"/>
    </location>
</feature>
<feature type="transmembrane region" description="Helical" evidence="6">
    <location>
        <begin position="77"/>
        <end position="98"/>
    </location>
</feature>
<dbReference type="GO" id="GO:0022857">
    <property type="term" value="F:transmembrane transporter activity"/>
    <property type="evidence" value="ECO:0007669"/>
    <property type="project" value="InterPro"/>
</dbReference>
<feature type="transmembrane region" description="Helical" evidence="6">
    <location>
        <begin position="380"/>
        <end position="401"/>
    </location>
</feature>
<dbReference type="Proteomes" id="UP000612746">
    <property type="component" value="Unassembled WGS sequence"/>
</dbReference>
<dbReference type="FunFam" id="1.20.1250.20:FF:000013">
    <property type="entry name" value="MFS general substrate transporter"/>
    <property type="match status" value="1"/>
</dbReference>
<accession>A0A8H7UM45</accession>
<feature type="transmembrane region" description="Helical" evidence="6">
    <location>
        <begin position="105"/>
        <end position="124"/>
    </location>
</feature>
<evidence type="ECO:0000256" key="2">
    <source>
        <dbReference type="ARBA" id="ARBA00022448"/>
    </source>
</evidence>
<reference evidence="8" key="1">
    <citation type="submission" date="2020-12" db="EMBL/GenBank/DDBJ databases">
        <title>Metabolic potential, ecology and presence of endohyphal bacteria is reflected in genomic diversity of Mucoromycotina.</title>
        <authorList>
            <person name="Muszewska A."/>
            <person name="Okrasinska A."/>
            <person name="Steczkiewicz K."/>
            <person name="Drgas O."/>
            <person name="Orlowska M."/>
            <person name="Perlinska-Lenart U."/>
            <person name="Aleksandrzak-Piekarczyk T."/>
            <person name="Szatraj K."/>
            <person name="Zielenkiewicz U."/>
            <person name="Pilsyk S."/>
            <person name="Malc E."/>
            <person name="Mieczkowski P."/>
            <person name="Kruszewska J.S."/>
            <person name="Biernat P."/>
            <person name="Pawlowska J."/>
        </authorList>
    </citation>
    <scope>NUCLEOTIDE SEQUENCE</scope>
    <source>
        <strain evidence="8">WA0000051536</strain>
    </source>
</reference>
<feature type="transmembrane region" description="Helical" evidence="6">
    <location>
        <begin position="353"/>
        <end position="374"/>
    </location>
</feature>
<name>A0A8H7UM45_9FUNG</name>
<evidence type="ECO:0000256" key="1">
    <source>
        <dbReference type="ARBA" id="ARBA00004141"/>
    </source>
</evidence>
<feature type="transmembrane region" description="Helical" evidence="6">
    <location>
        <begin position="329"/>
        <end position="346"/>
    </location>
</feature>
<dbReference type="AlphaFoldDB" id="A0A8H7UM45"/>
<dbReference type="OrthoDB" id="1935484at2759"/>
<evidence type="ECO:0000313" key="8">
    <source>
        <dbReference type="EMBL" id="KAG2188255.1"/>
    </source>
</evidence>
<dbReference type="InterPro" id="IPR020846">
    <property type="entry name" value="MFS_dom"/>
</dbReference>
<protein>
    <recommendedName>
        <fullName evidence="7">Major facilitator superfamily (MFS) profile domain-containing protein</fullName>
    </recommendedName>
</protein>
<dbReference type="FunFam" id="1.20.1250.20:FF:000057">
    <property type="entry name" value="MFS general substrate transporter"/>
    <property type="match status" value="1"/>
</dbReference>
<keyword evidence="9" id="KW-1185">Reference proteome</keyword>
<dbReference type="GO" id="GO:0016020">
    <property type="term" value="C:membrane"/>
    <property type="evidence" value="ECO:0007669"/>
    <property type="project" value="UniProtKB-SubCell"/>
</dbReference>
<comment type="subcellular location">
    <subcellularLocation>
        <location evidence="1">Membrane</location>
        <topology evidence="1">Multi-pass membrane protein</topology>
    </subcellularLocation>
</comment>
<evidence type="ECO:0000313" key="9">
    <source>
        <dbReference type="Proteomes" id="UP000612746"/>
    </source>
</evidence>
<dbReference type="InterPro" id="IPR011701">
    <property type="entry name" value="MFS"/>
</dbReference>
<evidence type="ECO:0000256" key="4">
    <source>
        <dbReference type="ARBA" id="ARBA00022989"/>
    </source>
</evidence>
<dbReference type="PANTHER" id="PTHR43791:SF36">
    <property type="entry name" value="TRANSPORTER, PUTATIVE (AFU_ORTHOLOGUE AFUA_6G08340)-RELATED"/>
    <property type="match status" value="1"/>
</dbReference>
<dbReference type="PANTHER" id="PTHR43791">
    <property type="entry name" value="PERMEASE-RELATED"/>
    <property type="match status" value="1"/>
</dbReference>
<evidence type="ECO:0000256" key="3">
    <source>
        <dbReference type="ARBA" id="ARBA00022692"/>
    </source>
</evidence>
<feature type="transmembrane region" description="Helical" evidence="6">
    <location>
        <begin position="446"/>
        <end position="466"/>
    </location>
</feature>
<evidence type="ECO:0000259" key="7">
    <source>
        <dbReference type="PROSITE" id="PS50850"/>
    </source>
</evidence>
<feature type="domain" description="Major facilitator superfamily (MFS) profile" evidence="7">
    <location>
        <begin position="39"/>
        <end position="471"/>
    </location>
</feature>
<comment type="caution">
    <text evidence="8">The sequence shown here is derived from an EMBL/GenBank/DDBJ whole genome shotgun (WGS) entry which is preliminary data.</text>
</comment>
<sequence>MDAASFEDEKDIKTTEVVNEPRFTDEQERRIVRKFDTRLLPFLSFMYLFSSLDRSSLGNAVLDNFEADLGMTGNQLNTAVTIFYVGFLTFQIPSNIMLKRYSAKVWLPLLMAIWGTIACCHAACKNYAQLLVLRVLLGFFESGFFVCITFIICYMCDRRQISVVYFLTTFYKKHEMATRIAVFWGSTTAAHAFAGVLAYGILQMRGIGGLAGWQWLFLIEGIPTVLVSFVAFFYLPVGPSTCRWLTDEEKVLAVERLEAEGPSGHQSLADINPSNRKEAFEAFKDWKVWFYMVIFFCGSVPNTSVSNFLPSIVKGMGYSNKLDANLMSAPPYVFAVIVVILIAYSSDRLHDRAFHAIGGASVCFLGYVLLLTLVGNSARYAAVCLAVAGVFVINPVANAWLTGNIAPSMKKSVATAMVVMANNSAGLVGSNIYLSTDAPYYTKGHAINLGFISLFIILVLVLRILLWRENRARQQKLTAIEAANEVEVEGRIGDRRLDFRYAL</sequence>
<organism evidence="8 9">
    <name type="scientific">Umbelopsis vinacea</name>
    <dbReference type="NCBI Taxonomy" id="44442"/>
    <lineage>
        <taxon>Eukaryota</taxon>
        <taxon>Fungi</taxon>
        <taxon>Fungi incertae sedis</taxon>
        <taxon>Mucoromycota</taxon>
        <taxon>Mucoromycotina</taxon>
        <taxon>Umbelopsidomycetes</taxon>
        <taxon>Umbelopsidales</taxon>
        <taxon>Umbelopsidaceae</taxon>
        <taxon>Umbelopsis</taxon>
    </lineage>
</organism>
<dbReference type="Pfam" id="PF07690">
    <property type="entry name" value="MFS_1"/>
    <property type="match status" value="1"/>
</dbReference>
<gene>
    <name evidence="8" type="ORF">INT44_001008</name>
</gene>
<keyword evidence="2" id="KW-0813">Transport</keyword>
<evidence type="ECO:0000256" key="5">
    <source>
        <dbReference type="ARBA" id="ARBA00023136"/>
    </source>
</evidence>
<feature type="transmembrane region" description="Helical" evidence="6">
    <location>
        <begin position="177"/>
        <end position="201"/>
    </location>
</feature>
<dbReference type="PROSITE" id="PS50850">
    <property type="entry name" value="MFS"/>
    <property type="match status" value="1"/>
</dbReference>